<dbReference type="PROSITE" id="PS51832">
    <property type="entry name" value="HD_GYP"/>
    <property type="match status" value="1"/>
</dbReference>
<accession>A0A2H0LY24</accession>
<dbReference type="InterPro" id="IPR003607">
    <property type="entry name" value="HD/PDEase_dom"/>
</dbReference>
<dbReference type="Gene3D" id="3.30.450.40">
    <property type="match status" value="1"/>
</dbReference>
<protein>
    <recommendedName>
        <fullName evidence="1">HD-GYP domain-containing protein</fullName>
    </recommendedName>
</protein>
<dbReference type="SUPFAM" id="SSF55781">
    <property type="entry name" value="GAF domain-like"/>
    <property type="match status" value="2"/>
</dbReference>
<feature type="domain" description="HD-GYP" evidence="1">
    <location>
        <begin position="206"/>
        <end position="408"/>
    </location>
</feature>
<evidence type="ECO:0000313" key="3">
    <source>
        <dbReference type="Proteomes" id="UP000229641"/>
    </source>
</evidence>
<evidence type="ECO:0000259" key="1">
    <source>
        <dbReference type="PROSITE" id="PS51832"/>
    </source>
</evidence>
<gene>
    <name evidence="2" type="ORF">COV72_08770</name>
</gene>
<dbReference type="Proteomes" id="UP000229641">
    <property type="component" value="Unassembled WGS sequence"/>
</dbReference>
<dbReference type="AlphaFoldDB" id="A0A2H0LY24"/>
<name>A0A2H0LY24_9BACT</name>
<sequence length="425" mass="48256">MMPSRKSSQNVRSKKNNLPFGGYKRSLELATAGMVEILDIERLVRLIVYMIVKKVRLTHVGILLYNDAKKSYVLTSSKGKKGSVIPKEYIRMENDDVIIKFFAERTNYLINRSGAIRKEDLLKYLKKGTVNNSLRDCIGQLRAEMEDYDVDALVPGYFQTKNLLGILFLGKKSNGSRFQQEELDFFMALARTAVMAIRNAQLYKNIQKIFYGIIKAMSLSIEKFDPDFTRPHMDRMFDMAASMVVKLERRGVVFPDIPKELFISSIFLHDIGKQYTPKEILYKEGPLTQGEWAILKKHPVDGAEIFEQIDGLEEVAAIIRYHQEKFDGSGYPEGLKGYKIPLGARIATIVDSFDAMTHSRPYRKAPFSIEDAVAELIKNKNKQFDPDLVDVFVEVLAEKGMLKDGGGSSKVGHIFNKLLSPRTVA</sequence>
<dbReference type="Pfam" id="PF13487">
    <property type="entry name" value="HD_5"/>
    <property type="match status" value="1"/>
</dbReference>
<dbReference type="InterPro" id="IPR037522">
    <property type="entry name" value="HD_GYP_dom"/>
</dbReference>
<reference evidence="2 3" key="1">
    <citation type="submission" date="2017-09" db="EMBL/GenBank/DDBJ databases">
        <title>Depth-based differentiation of microbial function through sediment-hosted aquifers and enrichment of novel symbionts in the deep terrestrial subsurface.</title>
        <authorList>
            <person name="Probst A.J."/>
            <person name="Ladd B."/>
            <person name="Jarett J.K."/>
            <person name="Geller-Mcgrath D.E."/>
            <person name="Sieber C.M."/>
            <person name="Emerson J.B."/>
            <person name="Anantharaman K."/>
            <person name="Thomas B.C."/>
            <person name="Malmstrom R."/>
            <person name="Stieglmeier M."/>
            <person name="Klingl A."/>
            <person name="Woyke T."/>
            <person name="Ryan C.M."/>
            <person name="Banfield J.F."/>
        </authorList>
    </citation>
    <scope>NUCLEOTIDE SEQUENCE [LARGE SCALE GENOMIC DNA]</scope>
    <source>
        <strain evidence="2">CG11_big_fil_rev_8_21_14_0_20_42_13</strain>
    </source>
</reference>
<organism evidence="2 3">
    <name type="scientific">Candidatus Ghiorseimicrobium undicola</name>
    <dbReference type="NCBI Taxonomy" id="1974746"/>
    <lineage>
        <taxon>Bacteria</taxon>
        <taxon>Pseudomonadati</taxon>
        <taxon>Candidatus Omnitrophota</taxon>
        <taxon>Candidatus Ghiorseimicrobium</taxon>
    </lineage>
</organism>
<dbReference type="PANTHER" id="PTHR43155">
    <property type="entry name" value="CYCLIC DI-GMP PHOSPHODIESTERASE PA4108-RELATED"/>
    <property type="match status" value="1"/>
</dbReference>
<dbReference type="PANTHER" id="PTHR43155:SF2">
    <property type="entry name" value="CYCLIC DI-GMP PHOSPHODIESTERASE PA4108"/>
    <property type="match status" value="1"/>
</dbReference>
<dbReference type="InterPro" id="IPR029016">
    <property type="entry name" value="GAF-like_dom_sf"/>
</dbReference>
<proteinExistence type="predicted"/>
<dbReference type="EMBL" id="PCWA01000109">
    <property type="protein sequence ID" value="PIQ88385.1"/>
    <property type="molecule type" value="Genomic_DNA"/>
</dbReference>
<evidence type="ECO:0000313" key="2">
    <source>
        <dbReference type="EMBL" id="PIQ88385.1"/>
    </source>
</evidence>
<comment type="caution">
    <text evidence="2">The sequence shown here is derived from an EMBL/GenBank/DDBJ whole genome shotgun (WGS) entry which is preliminary data.</text>
</comment>
<dbReference type="SUPFAM" id="SSF109604">
    <property type="entry name" value="HD-domain/PDEase-like"/>
    <property type="match status" value="1"/>
</dbReference>
<dbReference type="CDD" id="cd00077">
    <property type="entry name" value="HDc"/>
    <property type="match status" value="1"/>
</dbReference>
<dbReference type="Gene3D" id="1.10.3210.10">
    <property type="entry name" value="Hypothetical protein af1432"/>
    <property type="match status" value="1"/>
</dbReference>